<organism evidence="2 3">
    <name type="scientific">Alkalicaulis satelles</name>
    <dbReference type="NCBI Taxonomy" id="2609175"/>
    <lineage>
        <taxon>Bacteria</taxon>
        <taxon>Pseudomonadati</taxon>
        <taxon>Pseudomonadota</taxon>
        <taxon>Alphaproteobacteria</taxon>
        <taxon>Maricaulales</taxon>
        <taxon>Maricaulaceae</taxon>
        <taxon>Alkalicaulis</taxon>
    </lineage>
</organism>
<dbReference type="Pfam" id="PF13336">
    <property type="entry name" value="AcetylCoA_hyd_C"/>
    <property type="match status" value="1"/>
</dbReference>
<proteinExistence type="predicted"/>
<sequence length="640" mass="68930">MSGAPVIHTRVEAAVDALLAETGNDIVLGLPLGLGKPNPFVNALYRRAVDDPALKLTILTALTLDVPEPAPGLESRFMAPILERLYKDYEPLAYAADRRRGTLPANVQVHEFFMQPGALTSNSQAQQAYMSANYTHAARDLLDRGVNVIAQLVAVEGAARDRVSLSCNPDVAADLMPVVEAGRRGGRRIHAVGQIHPGLPYMYGPADQPASAFDHLIDDRDADFTLFATPRRPVDSADQAAALHIAGLAPDGGTLQIGIGSLGDAVSAALILRHEQPGTFAEAQARLAASDAQHAPETGAFEQGLYGCSEMFVDGFLQLYRAGVLKRRVYDDLDTQLAVNAGKPGPHDGGAVLHGGFFLGPPDFYTALNALSAGERALFPMAPVSQINQLYGGEALRRAQRQGARFINNAIMATLMGAAVSDQLEDGRVISGVGGQYNFVAQAHELDGARSILMVRATRTKDGEVRSNIVWNYGHVTIPRHLRDIIVTEYGVADLRGQCDRDVIAAMLNIADSRFQPGLLAQAKKAGKIEPDYEIPAGYRNNRPERIEEALAPARKTGALKPFPFGSEFTDEEIRLAKALRQLQARTRSPLRNAAWLAGALLRKPRANHASALARMGLAEPGKLRDRAYARLLSAVLPQD</sequence>
<comment type="caution">
    <text evidence="2">The sequence shown here is derived from an EMBL/GenBank/DDBJ whole genome shotgun (WGS) entry which is preliminary data.</text>
</comment>
<evidence type="ECO:0000259" key="1">
    <source>
        <dbReference type="Pfam" id="PF13336"/>
    </source>
</evidence>
<dbReference type="AlphaFoldDB" id="A0A5M6ZPA2"/>
<dbReference type="EMBL" id="VWOJ01000002">
    <property type="protein sequence ID" value="KAA5804051.1"/>
    <property type="molecule type" value="Genomic_DNA"/>
</dbReference>
<dbReference type="Gene3D" id="3.40.1080.10">
    <property type="entry name" value="Glutaconate Coenzyme A-transferase"/>
    <property type="match status" value="1"/>
</dbReference>
<gene>
    <name evidence="2" type="ORF">F1654_09755</name>
</gene>
<keyword evidence="2" id="KW-0378">Hydrolase</keyword>
<reference evidence="2 3" key="1">
    <citation type="submission" date="2019-09" db="EMBL/GenBank/DDBJ databases">
        <authorList>
            <person name="Kevbrin V."/>
            <person name="Grouzdev D.S."/>
        </authorList>
    </citation>
    <scope>NUCLEOTIDE SEQUENCE [LARGE SCALE GENOMIC DNA]</scope>
    <source>
        <strain evidence="2 3">G-192</strain>
    </source>
</reference>
<protein>
    <submittedName>
        <fullName evidence="2">Acetyl-CoA hydrolase</fullName>
    </submittedName>
</protein>
<dbReference type="GO" id="GO:0016787">
    <property type="term" value="F:hydrolase activity"/>
    <property type="evidence" value="ECO:0007669"/>
    <property type="project" value="UniProtKB-KW"/>
</dbReference>
<dbReference type="RefSeq" id="WP_150023318.1">
    <property type="nucleotide sequence ID" value="NZ_VWOJ01000002.1"/>
</dbReference>
<feature type="domain" description="Acetyl-CoA hydrolase/transferase C-terminal" evidence="1">
    <location>
        <begin position="363"/>
        <end position="523"/>
    </location>
</feature>
<name>A0A5M6ZPA2_9PROT</name>
<dbReference type="PANTHER" id="PTHR21432:SF20">
    <property type="entry name" value="ACETYL-COA HYDROLASE"/>
    <property type="match status" value="1"/>
</dbReference>
<dbReference type="InterPro" id="IPR026888">
    <property type="entry name" value="AcetylCoA_hyd_C"/>
</dbReference>
<dbReference type="PANTHER" id="PTHR21432">
    <property type="entry name" value="ACETYL-COA HYDROLASE-RELATED"/>
    <property type="match status" value="1"/>
</dbReference>
<dbReference type="InterPro" id="IPR038460">
    <property type="entry name" value="AcetylCoA_hyd_C_sf"/>
</dbReference>
<dbReference type="GO" id="GO:0006083">
    <property type="term" value="P:acetate metabolic process"/>
    <property type="evidence" value="ECO:0007669"/>
    <property type="project" value="InterPro"/>
</dbReference>
<dbReference type="Gene3D" id="3.30.750.70">
    <property type="entry name" value="4-hydroxybutyrate coenzyme like domains"/>
    <property type="match status" value="1"/>
</dbReference>
<dbReference type="Gene3D" id="3.40.1080.20">
    <property type="entry name" value="Acetyl-CoA hydrolase/transferase C-terminal domain"/>
    <property type="match status" value="1"/>
</dbReference>
<dbReference type="Proteomes" id="UP000325122">
    <property type="component" value="Unassembled WGS sequence"/>
</dbReference>
<dbReference type="GO" id="GO:0008775">
    <property type="term" value="F:acetate CoA-transferase activity"/>
    <property type="evidence" value="ECO:0007669"/>
    <property type="project" value="InterPro"/>
</dbReference>
<evidence type="ECO:0000313" key="3">
    <source>
        <dbReference type="Proteomes" id="UP000325122"/>
    </source>
</evidence>
<accession>A0A5M6ZPA2</accession>
<dbReference type="SUPFAM" id="SSF100950">
    <property type="entry name" value="NagB/RpiA/CoA transferase-like"/>
    <property type="match status" value="1"/>
</dbReference>
<keyword evidence="3" id="KW-1185">Reference proteome</keyword>
<evidence type="ECO:0000313" key="2">
    <source>
        <dbReference type="EMBL" id="KAA5804051.1"/>
    </source>
</evidence>
<dbReference type="InterPro" id="IPR046433">
    <property type="entry name" value="ActCoA_hydro"/>
</dbReference>
<dbReference type="InterPro" id="IPR037171">
    <property type="entry name" value="NagB/RpiA_transferase-like"/>
</dbReference>